<reference evidence="1 3" key="1">
    <citation type="submission" date="2018-04" db="EMBL/GenBank/DDBJ databases">
        <title>Brenneria corticis sp.nov.</title>
        <authorList>
            <person name="Li Y."/>
        </authorList>
    </citation>
    <scope>NUCLEOTIDE SEQUENCE [LARGE SCALE GENOMIC DNA]</scope>
    <source>
        <strain evidence="1 3">LMG 2694</strain>
    </source>
</reference>
<dbReference type="Proteomes" id="UP000295985">
    <property type="component" value="Unassembled WGS sequence"/>
</dbReference>
<dbReference type="AlphaFoldDB" id="A0A2U1UP38"/>
<organism evidence="1 3">
    <name type="scientific">Brenneria nigrifluens DSM 30175 = ATCC 13028</name>
    <dbReference type="NCBI Taxonomy" id="1121120"/>
    <lineage>
        <taxon>Bacteria</taxon>
        <taxon>Pseudomonadati</taxon>
        <taxon>Pseudomonadota</taxon>
        <taxon>Gammaproteobacteria</taxon>
        <taxon>Enterobacterales</taxon>
        <taxon>Pectobacteriaceae</taxon>
        <taxon>Brenneria</taxon>
    </lineage>
</organism>
<accession>A0A2U1UP38</accession>
<protein>
    <submittedName>
        <fullName evidence="1">Uncharacterized protein</fullName>
    </submittedName>
</protein>
<dbReference type="Proteomes" id="UP000303847">
    <property type="component" value="Chromosome"/>
</dbReference>
<gene>
    <name evidence="1" type="ORF">DDT54_15075</name>
    <name evidence="2" type="ORF">EH206_20785</name>
</gene>
<dbReference type="EMBL" id="QDKK01000025">
    <property type="protein sequence ID" value="PWC23371.1"/>
    <property type="molecule type" value="Genomic_DNA"/>
</dbReference>
<dbReference type="EMBL" id="CP034036">
    <property type="protein sequence ID" value="QCR06369.1"/>
    <property type="molecule type" value="Genomic_DNA"/>
</dbReference>
<sequence>MSTSAVYRVCRKCRARSICASSIWRKRAAVFPAPATKKVDLCRRLLYNPATPRYNKVFFPKTL</sequence>
<evidence type="ECO:0000313" key="4">
    <source>
        <dbReference type="Proteomes" id="UP000303847"/>
    </source>
</evidence>
<name>A0A2U1UP38_9GAMM</name>
<keyword evidence="4" id="KW-1185">Reference proteome</keyword>
<evidence type="ECO:0000313" key="2">
    <source>
        <dbReference type="EMBL" id="QCR06369.1"/>
    </source>
</evidence>
<evidence type="ECO:0000313" key="3">
    <source>
        <dbReference type="Proteomes" id="UP000295985"/>
    </source>
</evidence>
<reference evidence="2 4" key="2">
    <citation type="submission" date="2018-11" db="EMBL/GenBank/DDBJ databases">
        <title>Genome sequences of Brenneria nigrifluens and Brenneria rubrifaciens.</title>
        <authorList>
            <person name="Poret-Peterson A.T."/>
            <person name="McClean A.E."/>
            <person name="Kluepfel D.A."/>
        </authorList>
    </citation>
    <scope>NUCLEOTIDE SEQUENCE [LARGE SCALE GENOMIC DNA]</scope>
    <source>
        <strain evidence="2 4">ATCC 13028</strain>
    </source>
</reference>
<proteinExistence type="predicted"/>
<evidence type="ECO:0000313" key="1">
    <source>
        <dbReference type="EMBL" id="PWC23371.1"/>
    </source>
</evidence>